<dbReference type="SMART" id="SM00665">
    <property type="entry name" value="B561"/>
    <property type="match status" value="1"/>
</dbReference>
<evidence type="ECO:0000256" key="7">
    <source>
        <dbReference type="ARBA" id="ARBA00023136"/>
    </source>
</evidence>
<feature type="domain" description="Cytochrome b561" evidence="11">
    <location>
        <begin position="366"/>
        <end position="563"/>
    </location>
</feature>
<dbReference type="CDD" id="cd08760">
    <property type="entry name" value="Cyt_b561_FRRS1_like"/>
    <property type="match status" value="1"/>
</dbReference>
<evidence type="ECO:0000256" key="9">
    <source>
        <dbReference type="SAM" id="Phobius"/>
    </source>
</evidence>
<organism evidence="12 13">
    <name type="scientific">Klebsormidium nitens</name>
    <name type="common">Green alga</name>
    <name type="synonym">Ulothrix nitens</name>
    <dbReference type="NCBI Taxonomy" id="105231"/>
    <lineage>
        <taxon>Eukaryota</taxon>
        <taxon>Viridiplantae</taxon>
        <taxon>Streptophyta</taxon>
        <taxon>Klebsormidiophyceae</taxon>
        <taxon>Klebsormidiales</taxon>
        <taxon>Klebsormidiaceae</taxon>
        <taxon>Klebsormidium</taxon>
    </lineage>
</organism>
<evidence type="ECO:0000256" key="2">
    <source>
        <dbReference type="ARBA" id="ARBA00022448"/>
    </source>
</evidence>
<reference evidence="12 13" key="1">
    <citation type="journal article" date="2014" name="Nat. Commun.">
        <title>Klebsormidium flaccidum genome reveals primary factors for plant terrestrial adaptation.</title>
        <authorList>
            <person name="Hori K."/>
            <person name="Maruyama F."/>
            <person name="Fujisawa T."/>
            <person name="Togashi T."/>
            <person name="Yamamoto N."/>
            <person name="Seo M."/>
            <person name="Sato S."/>
            <person name="Yamada T."/>
            <person name="Mori H."/>
            <person name="Tajima N."/>
            <person name="Moriyama T."/>
            <person name="Ikeuchi M."/>
            <person name="Watanabe M."/>
            <person name="Wada H."/>
            <person name="Kobayashi K."/>
            <person name="Saito M."/>
            <person name="Masuda T."/>
            <person name="Sasaki-Sekimoto Y."/>
            <person name="Mashiguchi K."/>
            <person name="Awai K."/>
            <person name="Shimojima M."/>
            <person name="Masuda S."/>
            <person name="Iwai M."/>
            <person name="Nobusawa T."/>
            <person name="Narise T."/>
            <person name="Kondo S."/>
            <person name="Saito H."/>
            <person name="Sato R."/>
            <person name="Murakawa M."/>
            <person name="Ihara Y."/>
            <person name="Oshima-Yamada Y."/>
            <person name="Ohtaka K."/>
            <person name="Satoh M."/>
            <person name="Sonobe K."/>
            <person name="Ishii M."/>
            <person name="Ohtani R."/>
            <person name="Kanamori-Sato M."/>
            <person name="Honoki R."/>
            <person name="Miyazaki D."/>
            <person name="Mochizuki H."/>
            <person name="Umetsu J."/>
            <person name="Higashi K."/>
            <person name="Shibata D."/>
            <person name="Kamiya Y."/>
            <person name="Sato N."/>
            <person name="Nakamura Y."/>
            <person name="Tabata S."/>
            <person name="Ida S."/>
            <person name="Kurokawa K."/>
            <person name="Ohta H."/>
        </authorList>
    </citation>
    <scope>NUCLEOTIDE SEQUENCE [LARGE SCALE GENOMIC DNA]</scope>
    <source>
        <strain evidence="12 13">NIES-2285</strain>
    </source>
</reference>
<feature type="transmembrane region" description="Helical" evidence="9">
    <location>
        <begin position="470"/>
        <end position="487"/>
    </location>
</feature>
<evidence type="ECO:0000313" key="13">
    <source>
        <dbReference type="Proteomes" id="UP000054558"/>
    </source>
</evidence>
<evidence type="ECO:0000256" key="5">
    <source>
        <dbReference type="ARBA" id="ARBA00022982"/>
    </source>
</evidence>
<feature type="transmembrane region" description="Helical" evidence="9">
    <location>
        <begin position="433"/>
        <end position="458"/>
    </location>
</feature>
<keyword evidence="5" id="KW-0249">Electron transport</keyword>
<evidence type="ECO:0008006" key="14">
    <source>
        <dbReference type="Google" id="ProtNLM"/>
    </source>
</evidence>
<dbReference type="OMA" id="RTLENTW"/>
<feature type="transmembrane region" description="Helical" evidence="9">
    <location>
        <begin position="534"/>
        <end position="554"/>
    </location>
</feature>
<name>A0A1Y1HTQ0_KLENI</name>
<dbReference type="Proteomes" id="UP000054558">
    <property type="component" value="Unassembled WGS sequence"/>
</dbReference>
<keyword evidence="13" id="KW-1185">Reference proteome</keyword>
<dbReference type="InterPro" id="IPR045266">
    <property type="entry name" value="DOH_DOMON"/>
</dbReference>
<dbReference type="PROSITE" id="PS50836">
    <property type="entry name" value="DOMON"/>
    <property type="match status" value="1"/>
</dbReference>
<feature type="transmembrane region" description="Helical" evidence="9">
    <location>
        <begin position="407"/>
        <end position="426"/>
    </location>
</feature>
<accession>A0A1Y1HTQ0</accession>
<evidence type="ECO:0000256" key="6">
    <source>
        <dbReference type="ARBA" id="ARBA00022989"/>
    </source>
</evidence>
<keyword evidence="3 9" id="KW-0812">Transmembrane</keyword>
<dbReference type="SMART" id="SM00664">
    <property type="entry name" value="DoH"/>
    <property type="match status" value="2"/>
</dbReference>
<evidence type="ECO:0000256" key="1">
    <source>
        <dbReference type="ARBA" id="ARBA00004370"/>
    </source>
</evidence>
<feature type="domain" description="DOMON" evidence="10">
    <location>
        <begin position="44"/>
        <end position="167"/>
    </location>
</feature>
<keyword evidence="7 9" id="KW-0472">Membrane</keyword>
<evidence type="ECO:0000259" key="10">
    <source>
        <dbReference type="PROSITE" id="PS50836"/>
    </source>
</evidence>
<dbReference type="CDD" id="cd09631">
    <property type="entry name" value="DOMON_DOH"/>
    <property type="match status" value="2"/>
</dbReference>
<evidence type="ECO:0000256" key="3">
    <source>
        <dbReference type="ARBA" id="ARBA00022692"/>
    </source>
</evidence>
<gene>
    <name evidence="12" type="ORF">KFL_000410160</name>
</gene>
<feature type="compositionally biased region" description="Low complexity" evidence="8">
    <location>
        <begin position="201"/>
        <end position="219"/>
    </location>
</feature>
<dbReference type="Gene3D" id="1.20.120.1770">
    <property type="match status" value="1"/>
</dbReference>
<dbReference type="AlphaFoldDB" id="A0A1Y1HTQ0"/>
<evidence type="ECO:0000256" key="8">
    <source>
        <dbReference type="SAM" id="MobiDB-lite"/>
    </source>
</evidence>
<dbReference type="OrthoDB" id="19261at2759"/>
<dbReference type="EMBL" id="DF236990">
    <property type="protein sequence ID" value="GAQ79917.1"/>
    <property type="molecule type" value="Genomic_DNA"/>
</dbReference>
<evidence type="ECO:0000313" key="12">
    <source>
        <dbReference type="EMBL" id="GAQ79917.1"/>
    </source>
</evidence>
<feature type="transmembrane region" description="Helical" evidence="9">
    <location>
        <begin position="499"/>
        <end position="522"/>
    </location>
</feature>
<sequence>MVNKVQSTVPDVDATAITLDSWGHDHVSRYTCAANGTDALGSPSGYTLHWTTVASGGALALAAEAPTGSWVAVGFSRNGMMVGSEAVVGKSAPSPGTPAVQAYSLIAQNPVQPAMSVQVNGNLNIQNATVETPTSGRILLRFQRSFPDGGNVPVQLNGIQQMVWSYGPAGSTFPTYHLQNRGAIAVDFSATPTNQIAPTEGSPSPATAAGPGANLVVPAGSPPLAGPPVGGVLPGTPAPAPGRSPAGCVPSTQPGLTAKLWLVLRLVPTPGWIAIGVSPTGGMIGTDAVVAIPGGQLRSYMLTAHDPSGVNPVAPGFRNGSIDSANGMISMTFTRDLTGPGRVPINTIGGTFIVWSTSAARTPNFPGPEYHGNDKGAVSIDFASGVSGPPISASSLPPRTYYKAHGWMMWVAFGVLFPLGIMTARYGKRWDPYWFWAHVGIQILAVCVATAAGGIALARFKSGPLLHKNVGLSVLILIWIQPVLGLLRPHKGTLLRLPWFFLHWLLGTTAVVLAWINIFWGLDRYRFRFGNTLRVWYVLWAIILSFWAFLYLFLATWPEFKAQLCRPIPKEDRNATDSAQSTTEAPAPANDEASSCRSRSSRGVRAGP</sequence>
<evidence type="ECO:0000259" key="11">
    <source>
        <dbReference type="PROSITE" id="PS50939"/>
    </source>
</evidence>
<protein>
    <recommendedName>
        <fullName evidence="14">DOMON domain-containing protein</fullName>
    </recommendedName>
</protein>
<dbReference type="PANTHER" id="PTHR23130:SF171">
    <property type="entry name" value="OS01G0895300 PROTEIN"/>
    <property type="match status" value="1"/>
</dbReference>
<dbReference type="PROSITE" id="PS50939">
    <property type="entry name" value="CYTOCHROME_B561"/>
    <property type="match status" value="1"/>
</dbReference>
<dbReference type="InterPro" id="IPR006593">
    <property type="entry name" value="Cyt_b561/ferric_Rdtase_TM"/>
</dbReference>
<comment type="subcellular location">
    <subcellularLocation>
        <location evidence="1">Membrane</location>
    </subcellularLocation>
</comment>
<dbReference type="PANTHER" id="PTHR23130">
    <property type="entry name" value="CYTOCHROME B561 AND DOMON DOMAIN-CONTAINING PROTEIN"/>
    <property type="match status" value="1"/>
</dbReference>
<keyword evidence="2" id="KW-0813">Transport</keyword>
<keyword evidence="6 9" id="KW-1133">Transmembrane helix</keyword>
<dbReference type="Pfam" id="PF03351">
    <property type="entry name" value="DOMON"/>
    <property type="match status" value="1"/>
</dbReference>
<proteinExistence type="predicted"/>
<evidence type="ECO:0000256" key="4">
    <source>
        <dbReference type="ARBA" id="ARBA00022729"/>
    </source>
</evidence>
<keyword evidence="4" id="KW-0732">Signal</keyword>
<feature type="region of interest" description="Disordered" evidence="8">
    <location>
        <begin position="194"/>
        <end position="250"/>
    </location>
</feature>
<feature type="region of interest" description="Disordered" evidence="8">
    <location>
        <begin position="571"/>
        <end position="608"/>
    </location>
</feature>
<dbReference type="STRING" id="105231.A0A1Y1HTQ0"/>
<dbReference type="GO" id="GO:0016020">
    <property type="term" value="C:membrane"/>
    <property type="evidence" value="ECO:0007669"/>
    <property type="project" value="UniProtKB-SubCell"/>
</dbReference>
<dbReference type="InterPro" id="IPR005018">
    <property type="entry name" value="DOMON_domain"/>
</dbReference>